<reference evidence="1" key="1">
    <citation type="submission" date="2022-04" db="EMBL/GenBank/DDBJ databases">
        <title>Genome of the entomopathogenic fungus Entomophthora muscae.</title>
        <authorList>
            <person name="Elya C."/>
            <person name="Lovett B.R."/>
            <person name="Lee E."/>
            <person name="Macias A.M."/>
            <person name="Hajek A.E."/>
            <person name="De Bivort B.L."/>
            <person name="Kasson M.T."/>
            <person name="De Fine Licht H.H."/>
            <person name="Stajich J.E."/>
        </authorList>
    </citation>
    <scope>NUCLEOTIDE SEQUENCE</scope>
    <source>
        <strain evidence="1">Berkeley</strain>
    </source>
</reference>
<evidence type="ECO:0000313" key="1">
    <source>
        <dbReference type="EMBL" id="KAJ9051532.1"/>
    </source>
</evidence>
<sequence>MPKPIILSPPTSDAAGQSSQFLGVVYLALTGLIDSSLTAAGPWAVSGKALSCLVKLSPIIWWAMPLPASNPPSLAGASRYSWYPDTSPKTPHRKESSSEPSPKKIPAHSTGEDESDGAVTSHSFYTSIAMVSSIMLGIIWPSRKDQKARTSLKN</sequence>
<accession>A0ACC2RN75</accession>
<protein>
    <submittedName>
        <fullName evidence="1">Uncharacterized protein</fullName>
    </submittedName>
</protein>
<gene>
    <name evidence="1" type="ORF">DSO57_1003881</name>
</gene>
<dbReference type="Proteomes" id="UP001165960">
    <property type="component" value="Unassembled WGS sequence"/>
</dbReference>
<evidence type="ECO:0000313" key="2">
    <source>
        <dbReference type="Proteomes" id="UP001165960"/>
    </source>
</evidence>
<organism evidence="1 2">
    <name type="scientific">Entomophthora muscae</name>
    <dbReference type="NCBI Taxonomy" id="34485"/>
    <lineage>
        <taxon>Eukaryota</taxon>
        <taxon>Fungi</taxon>
        <taxon>Fungi incertae sedis</taxon>
        <taxon>Zoopagomycota</taxon>
        <taxon>Entomophthoromycotina</taxon>
        <taxon>Entomophthoromycetes</taxon>
        <taxon>Entomophthorales</taxon>
        <taxon>Entomophthoraceae</taxon>
        <taxon>Entomophthora</taxon>
    </lineage>
</organism>
<keyword evidence="2" id="KW-1185">Reference proteome</keyword>
<proteinExistence type="predicted"/>
<dbReference type="EMBL" id="QTSX02007109">
    <property type="protein sequence ID" value="KAJ9051532.1"/>
    <property type="molecule type" value="Genomic_DNA"/>
</dbReference>
<name>A0ACC2RN75_9FUNG</name>
<comment type="caution">
    <text evidence="1">The sequence shown here is derived from an EMBL/GenBank/DDBJ whole genome shotgun (WGS) entry which is preliminary data.</text>
</comment>